<organism evidence="7 8">
    <name type="scientific">Collinsella aerofaciens</name>
    <dbReference type="NCBI Taxonomy" id="74426"/>
    <lineage>
        <taxon>Bacteria</taxon>
        <taxon>Bacillati</taxon>
        <taxon>Actinomycetota</taxon>
        <taxon>Coriobacteriia</taxon>
        <taxon>Coriobacteriales</taxon>
        <taxon>Coriobacteriaceae</taxon>
        <taxon>Collinsella</taxon>
    </lineage>
</organism>
<evidence type="ECO:0000256" key="1">
    <source>
        <dbReference type="ARBA" id="ARBA00002190"/>
    </source>
</evidence>
<evidence type="ECO:0000256" key="3">
    <source>
        <dbReference type="ARBA" id="ARBA00022578"/>
    </source>
</evidence>
<sequence>MKGKAMPQEESVLRLSRDEALEAARLWQECGDAREFACRVLGGVMNALMDSEAQQMCGAGRNERGGGRENSRNGYRTRSLRTAVGDVELEIPKLRHGTYYPEGMLARWSRVDTSVAAIVQEMYVCGVSTRKVERVASKLGISSLSSSEVSSLCSGLDAEVAEFRRRDLSGTPCCYLWLDATYMSCRVGSSVVSQGVVTAIGLGADGRKHFLGCDVVDTESEDSWAAFLGGLRERGQARGLQGRRQGPRARRGLPG</sequence>
<dbReference type="Proteomes" id="UP000361836">
    <property type="component" value="Unassembled WGS sequence"/>
</dbReference>
<dbReference type="AlphaFoldDB" id="A0A5K1JEW7"/>
<dbReference type="GO" id="GO:0003677">
    <property type="term" value="F:DNA binding"/>
    <property type="evidence" value="ECO:0007669"/>
    <property type="project" value="UniProtKB-UniRule"/>
</dbReference>
<dbReference type="Pfam" id="PF00872">
    <property type="entry name" value="Transposase_mut"/>
    <property type="match status" value="1"/>
</dbReference>
<evidence type="ECO:0000256" key="2">
    <source>
        <dbReference type="ARBA" id="ARBA00010961"/>
    </source>
</evidence>
<protein>
    <recommendedName>
        <fullName evidence="6">Mutator family transposase</fullName>
    </recommendedName>
</protein>
<evidence type="ECO:0000313" key="7">
    <source>
        <dbReference type="EMBL" id="VWM02760.1"/>
    </source>
</evidence>
<dbReference type="PANTHER" id="PTHR33217">
    <property type="entry name" value="TRANSPOSASE FOR INSERTION SEQUENCE ELEMENT IS1081"/>
    <property type="match status" value="1"/>
</dbReference>
<evidence type="ECO:0000256" key="6">
    <source>
        <dbReference type="RuleBase" id="RU365089"/>
    </source>
</evidence>
<gene>
    <name evidence="7" type="ORF">KCJAJFAP_01193</name>
</gene>
<comment type="function">
    <text evidence="1 6">Required for the transposition of the insertion element.</text>
</comment>
<evidence type="ECO:0000256" key="4">
    <source>
        <dbReference type="ARBA" id="ARBA00023125"/>
    </source>
</evidence>
<keyword evidence="5 6" id="KW-0233">DNA recombination</keyword>
<dbReference type="GO" id="GO:0006313">
    <property type="term" value="P:DNA transposition"/>
    <property type="evidence" value="ECO:0007669"/>
    <property type="project" value="UniProtKB-UniRule"/>
</dbReference>
<keyword evidence="6" id="KW-0814">Transposable element</keyword>
<name>A0A5K1JEW7_9ACTN</name>
<evidence type="ECO:0000256" key="5">
    <source>
        <dbReference type="ARBA" id="ARBA00023172"/>
    </source>
</evidence>
<reference evidence="7 8" key="1">
    <citation type="submission" date="2019-10" db="EMBL/GenBank/DDBJ databases">
        <authorList>
            <person name="Wolf R A."/>
        </authorList>
    </citation>
    <scope>NUCLEOTIDE SEQUENCE [LARGE SCALE GENOMIC DNA]</scope>
    <source>
        <strain evidence="7">Collinsella_aerofaciens_MC2</strain>
    </source>
</reference>
<keyword evidence="3 6" id="KW-0815">Transposition</keyword>
<comment type="similarity">
    <text evidence="2 6">Belongs to the transposase mutator family.</text>
</comment>
<dbReference type="EMBL" id="CABWIE010000036">
    <property type="protein sequence ID" value="VWM02760.1"/>
    <property type="molecule type" value="Genomic_DNA"/>
</dbReference>
<dbReference type="GO" id="GO:0004803">
    <property type="term" value="F:transposase activity"/>
    <property type="evidence" value="ECO:0007669"/>
    <property type="project" value="UniProtKB-UniRule"/>
</dbReference>
<evidence type="ECO:0000313" key="8">
    <source>
        <dbReference type="Proteomes" id="UP000361836"/>
    </source>
</evidence>
<keyword evidence="4 6" id="KW-0238">DNA-binding</keyword>
<accession>A0A5K1JEW7</accession>
<dbReference type="PANTHER" id="PTHR33217:SF7">
    <property type="entry name" value="TRANSPOSASE FOR INSERTION SEQUENCE ELEMENT IS1081"/>
    <property type="match status" value="1"/>
</dbReference>
<keyword evidence="8" id="KW-1185">Reference proteome</keyword>
<proteinExistence type="inferred from homology"/>
<dbReference type="InterPro" id="IPR001207">
    <property type="entry name" value="Transposase_mutator"/>
</dbReference>